<reference evidence="8 9" key="1">
    <citation type="journal article" date="2018" name="MBio">
        <title>Comparative Genomics Reveals the Core Gene Toolbox for the Fungus-Insect Symbiosis.</title>
        <authorList>
            <person name="Wang Y."/>
            <person name="Stata M."/>
            <person name="Wang W."/>
            <person name="Stajich J.E."/>
            <person name="White M.M."/>
            <person name="Moncalvo J.M."/>
        </authorList>
    </citation>
    <scope>NUCLEOTIDE SEQUENCE [LARGE SCALE GENOMIC DNA]</scope>
    <source>
        <strain evidence="8 9">SWE-8-4</strain>
    </source>
</reference>
<dbReference type="Gene3D" id="1.10.10.10">
    <property type="entry name" value="Winged helix-like DNA-binding domain superfamily/Winged helix DNA-binding domain"/>
    <property type="match status" value="1"/>
</dbReference>
<evidence type="ECO:0000256" key="2">
    <source>
        <dbReference type="ARBA" id="ARBA00023125"/>
    </source>
</evidence>
<dbReference type="PROSITE" id="PS50039">
    <property type="entry name" value="FORK_HEAD_3"/>
    <property type="match status" value="1"/>
</dbReference>
<evidence type="ECO:0000313" key="9">
    <source>
        <dbReference type="Proteomes" id="UP000245383"/>
    </source>
</evidence>
<dbReference type="PANTHER" id="PTHR46078:SF2">
    <property type="entry name" value="FORK-HEAD DOMAIN-CONTAINING PROTEIN"/>
    <property type="match status" value="1"/>
</dbReference>
<evidence type="ECO:0000259" key="7">
    <source>
        <dbReference type="PROSITE" id="PS50039"/>
    </source>
</evidence>
<accession>A0A2T9Y6C6</accession>
<dbReference type="PANTHER" id="PTHR46078">
    <property type="entry name" value="FORKHEAD BOX PROTEIN J2 FAMILY MEMBER"/>
    <property type="match status" value="1"/>
</dbReference>
<keyword evidence="1" id="KW-0805">Transcription regulation</keyword>
<dbReference type="InterPro" id="IPR045912">
    <property type="entry name" value="FOXJ2/3-like"/>
</dbReference>
<feature type="DNA-binding region" description="Fork-head" evidence="5">
    <location>
        <begin position="181"/>
        <end position="276"/>
    </location>
</feature>
<name>A0A2T9Y6C6_9FUNG</name>
<dbReference type="InterPro" id="IPR036388">
    <property type="entry name" value="WH-like_DNA-bd_sf"/>
</dbReference>
<feature type="region of interest" description="Disordered" evidence="6">
    <location>
        <begin position="132"/>
        <end position="159"/>
    </location>
</feature>
<dbReference type="PRINTS" id="PR00053">
    <property type="entry name" value="FORKHEAD"/>
</dbReference>
<comment type="subcellular location">
    <subcellularLocation>
        <location evidence="5">Nucleus</location>
    </subcellularLocation>
</comment>
<feature type="domain" description="Fork-head" evidence="7">
    <location>
        <begin position="181"/>
        <end position="276"/>
    </location>
</feature>
<dbReference type="EMBL" id="MBFR01000433">
    <property type="protein sequence ID" value="PVU87890.1"/>
    <property type="molecule type" value="Genomic_DNA"/>
</dbReference>
<evidence type="ECO:0000256" key="4">
    <source>
        <dbReference type="ARBA" id="ARBA00023242"/>
    </source>
</evidence>
<organism evidence="8 9">
    <name type="scientific">Smittium simulii</name>
    <dbReference type="NCBI Taxonomy" id="133385"/>
    <lineage>
        <taxon>Eukaryota</taxon>
        <taxon>Fungi</taxon>
        <taxon>Fungi incertae sedis</taxon>
        <taxon>Zoopagomycota</taxon>
        <taxon>Kickxellomycotina</taxon>
        <taxon>Harpellomycetes</taxon>
        <taxon>Harpellales</taxon>
        <taxon>Legeriomycetaceae</taxon>
        <taxon>Smittium</taxon>
    </lineage>
</organism>
<dbReference type="Proteomes" id="UP000245383">
    <property type="component" value="Unassembled WGS sequence"/>
</dbReference>
<sequence length="620" mass="69608">MDSVNNLSKVSFMKNQQVLAAPFYNGYNGINQIDHNDIGVSQTIDFSVKNTPDSFPRTNIPGSLKRKVIDDFDVGNISNMIKNKGSVQSNKKQISDKGSSPQYGHSRASSNPCNILASKGCKTNSLVPICSSNASNDSSDKNVKPKIVNPRKSEPRSRTGSIDITLILDESAVLKDSKHGKLPHSYATIITYAILHHPNRKMSLSEIYSWVSENYPHVKNSGIGWKNSIRHNLSLNRIFTKMNKTEKKTGKGSYWSVDFNVLGEAITQGAKKRRISPEILFSTGLWSRLGLMQNADIANSAQIQHQKESLGQYLKETFLRPSKTLVPNDMLQSHKLNNNVSFTHNLPSNIYENTNGMSNIINSNITNQVLSNFTNQNVNFVDQFVNQNMNSNHFFNGENNFIFDNRANLGSFSNQRPDVIDDLCSSITMNSANMMPLDFMQDFRDPSGSLIGYNIYPNSNTEPKDYSIDRDYTNNQINSNNLKGIKSLMDSNSLIENNLNNMITENNHIRNDTQWGLFNDINNQQLLNQDSANFYNLLSHKKINNKSSITTSSNSSDKLDNLLLNFDLTALKKTEYMSPENCPNIYSNSQSKNLCNIVDNGNLSNGNNLNIMPGIHEPYF</sequence>
<dbReference type="SMART" id="SM00339">
    <property type="entry name" value="FH"/>
    <property type="match status" value="1"/>
</dbReference>
<gene>
    <name evidence="8" type="ORF">BB561_006135</name>
</gene>
<comment type="caution">
    <text evidence="8">The sequence shown here is derived from an EMBL/GenBank/DDBJ whole genome shotgun (WGS) entry which is preliminary data.</text>
</comment>
<dbReference type="InterPro" id="IPR036390">
    <property type="entry name" value="WH_DNA-bd_sf"/>
</dbReference>
<keyword evidence="4 5" id="KW-0539">Nucleus</keyword>
<evidence type="ECO:0000256" key="3">
    <source>
        <dbReference type="ARBA" id="ARBA00023163"/>
    </source>
</evidence>
<dbReference type="STRING" id="133385.A0A2T9Y6C6"/>
<dbReference type="Pfam" id="PF00250">
    <property type="entry name" value="Forkhead"/>
    <property type="match status" value="1"/>
</dbReference>
<dbReference type="GO" id="GO:0000981">
    <property type="term" value="F:DNA-binding transcription factor activity, RNA polymerase II-specific"/>
    <property type="evidence" value="ECO:0007669"/>
    <property type="project" value="TreeGrafter"/>
</dbReference>
<dbReference type="OrthoDB" id="5954824at2759"/>
<dbReference type="CDD" id="cd00059">
    <property type="entry name" value="FH_FOX"/>
    <property type="match status" value="1"/>
</dbReference>
<dbReference type="GO" id="GO:0005634">
    <property type="term" value="C:nucleus"/>
    <property type="evidence" value="ECO:0007669"/>
    <property type="project" value="UniProtKB-SubCell"/>
</dbReference>
<keyword evidence="9" id="KW-1185">Reference proteome</keyword>
<protein>
    <recommendedName>
        <fullName evidence="7">Fork-head domain-containing protein</fullName>
    </recommendedName>
</protein>
<dbReference type="AlphaFoldDB" id="A0A2T9Y6C6"/>
<feature type="region of interest" description="Disordered" evidence="6">
    <location>
        <begin position="83"/>
        <end position="109"/>
    </location>
</feature>
<evidence type="ECO:0000256" key="6">
    <source>
        <dbReference type="SAM" id="MobiDB-lite"/>
    </source>
</evidence>
<evidence type="ECO:0000256" key="1">
    <source>
        <dbReference type="ARBA" id="ARBA00023015"/>
    </source>
</evidence>
<dbReference type="SUPFAM" id="SSF46785">
    <property type="entry name" value="Winged helix' DNA-binding domain"/>
    <property type="match status" value="1"/>
</dbReference>
<proteinExistence type="predicted"/>
<keyword evidence="2 5" id="KW-0238">DNA-binding</keyword>
<evidence type="ECO:0000313" key="8">
    <source>
        <dbReference type="EMBL" id="PVU87890.1"/>
    </source>
</evidence>
<dbReference type="PROSITE" id="PS00658">
    <property type="entry name" value="FORK_HEAD_2"/>
    <property type="match status" value="1"/>
</dbReference>
<dbReference type="GO" id="GO:0000978">
    <property type="term" value="F:RNA polymerase II cis-regulatory region sequence-specific DNA binding"/>
    <property type="evidence" value="ECO:0007669"/>
    <property type="project" value="TreeGrafter"/>
</dbReference>
<dbReference type="InterPro" id="IPR001766">
    <property type="entry name" value="Fork_head_dom"/>
</dbReference>
<evidence type="ECO:0000256" key="5">
    <source>
        <dbReference type="PROSITE-ProRule" id="PRU00089"/>
    </source>
</evidence>
<keyword evidence="3" id="KW-0804">Transcription</keyword>
<dbReference type="InterPro" id="IPR030456">
    <property type="entry name" value="TF_fork_head_CS_2"/>
</dbReference>